<comment type="caution">
    <text evidence="6">The sequence shown here is derived from an EMBL/GenBank/DDBJ whole genome shotgun (WGS) entry which is preliminary data.</text>
</comment>
<evidence type="ECO:0000256" key="4">
    <source>
        <dbReference type="PROSITE-ProRule" id="PRU00027"/>
    </source>
</evidence>
<evidence type="ECO:0000256" key="3">
    <source>
        <dbReference type="ARBA" id="ARBA00022833"/>
    </source>
</evidence>
<evidence type="ECO:0000313" key="7">
    <source>
        <dbReference type="Proteomes" id="UP000326396"/>
    </source>
</evidence>
<dbReference type="InterPro" id="IPR003656">
    <property type="entry name" value="Znf_BED"/>
</dbReference>
<gene>
    <name evidence="6" type="ORF">E3N88_22959</name>
</gene>
<evidence type="ECO:0000259" key="5">
    <source>
        <dbReference type="PROSITE" id="PS50808"/>
    </source>
</evidence>
<protein>
    <recommendedName>
        <fullName evidence="5">BED-type domain-containing protein</fullName>
    </recommendedName>
</protein>
<evidence type="ECO:0000256" key="1">
    <source>
        <dbReference type="ARBA" id="ARBA00022723"/>
    </source>
</evidence>
<keyword evidence="7" id="KW-1185">Reference proteome</keyword>
<name>A0A5N6NEF8_9ASTR</name>
<dbReference type="PROSITE" id="PS50808">
    <property type="entry name" value="ZF_BED"/>
    <property type="match status" value="1"/>
</dbReference>
<accession>A0A5N6NEF8</accession>
<dbReference type="AlphaFoldDB" id="A0A5N6NEF8"/>
<evidence type="ECO:0000256" key="2">
    <source>
        <dbReference type="ARBA" id="ARBA00022771"/>
    </source>
</evidence>
<dbReference type="EMBL" id="SZYD01000012">
    <property type="protein sequence ID" value="KAD4585358.1"/>
    <property type="molecule type" value="Genomic_DNA"/>
</dbReference>
<proteinExistence type="predicted"/>
<feature type="domain" description="BED-type" evidence="5">
    <location>
        <begin position="14"/>
        <end position="90"/>
    </location>
</feature>
<dbReference type="Proteomes" id="UP000326396">
    <property type="component" value="Linkage Group LG2"/>
</dbReference>
<sequence>MANQEAKNQELSTLEEPPLWDYVSKIEKQGGGVTWKFKCNLCSEIRHGSYSRVRAHLLGYGISFFKKATAGDKLEMKRLEDAHEEKKAESKSIEVELPCESGVGFKKRKGLSEPLQRCRAMAIVAPRPSRPGQGRDDWADLAGSQSPVTQLRDLHLVNMSYTICGFATEANMLPPAISIQDMAMLFSLFCTVPTSSRGGHTACNSGACQAQIMERLVLEQLLEVLQVAEIGSFVVLMASKASLLFLRSSITKKWPQ</sequence>
<dbReference type="GO" id="GO:0008270">
    <property type="term" value="F:zinc ion binding"/>
    <property type="evidence" value="ECO:0007669"/>
    <property type="project" value="UniProtKB-KW"/>
</dbReference>
<keyword evidence="3" id="KW-0862">Zinc</keyword>
<keyword evidence="2 4" id="KW-0863">Zinc-finger</keyword>
<keyword evidence="1" id="KW-0479">Metal-binding</keyword>
<dbReference type="GO" id="GO:0003677">
    <property type="term" value="F:DNA binding"/>
    <property type="evidence" value="ECO:0007669"/>
    <property type="project" value="InterPro"/>
</dbReference>
<dbReference type="OrthoDB" id="1925573at2759"/>
<reference evidence="6 7" key="1">
    <citation type="submission" date="2019-05" db="EMBL/GenBank/DDBJ databases">
        <title>Mikania micrantha, genome provides insights into the molecular mechanism of rapid growth.</title>
        <authorList>
            <person name="Liu B."/>
        </authorList>
    </citation>
    <scope>NUCLEOTIDE SEQUENCE [LARGE SCALE GENOMIC DNA]</scope>
    <source>
        <strain evidence="6">NLD-2019</strain>
        <tissue evidence="6">Leaf</tissue>
    </source>
</reference>
<organism evidence="6 7">
    <name type="scientific">Mikania micrantha</name>
    <name type="common">bitter vine</name>
    <dbReference type="NCBI Taxonomy" id="192012"/>
    <lineage>
        <taxon>Eukaryota</taxon>
        <taxon>Viridiplantae</taxon>
        <taxon>Streptophyta</taxon>
        <taxon>Embryophyta</taxon>
        <taxon>Tracheophyta</taxon>
        <taxon>Spermatophyta</taxon>
        <taxon>Magnoliopsida</taxon>
        <taxon>eudicotyledons</taxon>
        <taxon>Gunneridae</taxon>
        <taxon>Pentapetalae</taxon>
        <taxon>asterids</taxon>
        <taxon>campanulids</taxon>
        <taxon>Asterales</taxon>
        <taxon>Asteraceae</taxon>
        <taxon>Asteroideae</taxon>
        <taxon>Heliantheae alliance</taxon>
        <taxon>Eupatorieae</taxon>
        <taxon>Mikania</taxon>
    </lineage>
</organism>
<evidence type="ECO:0000313" key="6">
    <source>
        <dbReference type="EMBL" id="KAD4585358.1"/>
    </source>
</evidence>